<protein>
    <submittedName>
        <fullName evidence="2">Uncharacterized protein</fullName>
    </submittedName>
</protein>
<dbReference type="OrthoDB" id="9978173at2759"/>
<comment type="caution">
    <text evidence="2">The sequence shown here is derived from an EMBL/GenBank/DDBJ whole genome shotgun (WGS) entry which is preliminary data.</text>
</comment>
<gene>
    <name evidence="2" type="ORF">CDD82_2105</name>
</gene>
<dbReference type="Proteomes" id="UP000224854">
    <property type="component" value="Unassembled WGS sequence"/>
</dbReference>
<name>A0A2C5Y4D7_9HYPO</name>
<dbReference type="PANTHER" id="PTHR31252:SF11">
    <property type="entry name" value="DUF4419 DOMAIN-CONTAINING PROTEIN"/>
    <property type="match status" value="1"/>
</dbReference>
<dbReference type="AlphaFoldDB" id="A0A2C5Y4D7"/>
<reference evidence="2 3" key="1">
    <citation type="submission" date="2017-06" db="EMBL/GenBank/DDBJ databases">
        <title>Ant-infecting Ophiocordyceps genomes reveal a high diversity of potential behavioral manipulation genes and a possible major role for enterotoxins.</title>
        <authorList>
            <person name="De Bekker C."/>
            <person name="Evans H.C."/>
            <person name="Brachmann A."/>
            <person name="Hughes D.P."/>
        </authorList>
    </citation>
    <scope>NUCLEOTIDE SEQUENCE [LARGE SCALE GENOMIC DNA]</scope>
    <source>
        <strain evidence="2 3">1348a</strain>
    </source>
</reference>
<keyword evidence="3" id="KW-1185">Reference proteome</keyword>
<feature type="chain" id="PRO_5012858190" evidence="1">
    <location>
        <begin position="19"/>
        <end position="423"/>
    </location>
</feature>
<organism evidence="2 3">
    <name type="scientific">Ophiocordyceps australis</name>
    <dbReference type="NCBI Taxonomy" id="1399860"/>
    <lineage>
        <taxon>Eukaryota</taxon>
        <taxon>Fungi</taxon>
        <taxon>Dikarya</taxon>
        <taxon>Ascomycota</taxon>
        <taxon>Pezizomycotina</taxon>
        <taxon>Sordariomycetes</taxon>
        <taxon>Hypocreomycetidae</taxon>
        <taxon>Hypocreales</taxon>
        <taxon>Ophiocordycipitaceae</taxon>
        <taxon>Ophiocordyceps</taxon>
    </lineage>
</organism>
<dbReference type="PANTHER" id="PTHR31252">
    <property type="entry name" value="DUF4419 DOMAIN-CONTAINING PROTEIN"/>
    <property type="match status" value="1"/>
</dbReference>
<keyword evidence="1" id="KW-0732">Signal</keyword>
<dbReference type="EMBL" id="NJEU01001709">
    <property type="protein sequence ID" value="PHH61741.1"/>
    <property type="molecule type" value="Genomic_DNA"/>
</dbReference>
<dbReference type="Pfam" id="PF14388">
    <property type="entry name" value="DUF4419"/>
    <property type="match status" value="1"/>
</dbReference>
<evidence type="ECO:0000313" key="2">
    <source>
        <dbReference type="EMBL" id="PHH61741.1"/>
    </source>
</evidence>
<evidence type="ECO:0000256" key="1">
    <source>
        <dbReference type="SAM" id="SignalP"/>
    </source>
</evidence>
<proteinExistence type="predicted"/>
<feature type="signal peptide" evidence="1">
    <location>
        <begin position="1"/>
        <end position="18"/>
    </location>
</feature>
<dbReference type="InterPro" id="IPR025533">
    <property type="entry name" value="DUF4419"/>
</dbReference>
<evidence type="ECO:0000313" key="3">
    <source>
        <dbReference type="Proteomes" id="UP000224854"/>
    </source>
</evidence>
<accession>A0A2C5Y4D7</accession>
<sequence length="423" mass="47465">MRSSVILALTGLLSLTAAKPKFLWLNRELSYIPLDTTRAVHSGDELFRKSCPEEFAGNRGTVPRLLNSSYDSVHTQAFDRGQIYPSSSSFVRGVLEAWGRHQHLSLRPDEVWFEILAQLNYYMMKNADKVRHLFVNHEGKESISLRYGPAVTSDALIQTFASALQDRVKTDWLKDWVRPGFSTSSGEDDLTASIYMMGLMQNFFEFLGGSICGIPSVKLQGEKQDWVNLLGKLDHLEEFGEEPTEFARVLRPILQGFVQSWDEPNSPATLEFWSKIVLSSASHICGTKAEASGWITGFYFWNSDGDIVFTREKRDSMVAGSMLGDVKYIRVQVKLLPVSYAKVPLKLTDYPGLPGEHHVNLMAGNIGIYRTTNRAKNAVSAEPMSGWYMYGPVDPNRRLSSNSGNKDELASITKSFEECPASY</sequence>